<accession>A0A382TB43</accession>
<dbReference type="PANTHER" id="PTHR46984">
    <property type="entry name" value="LEUCINE-RICH REPEAT-CONTAINING PROTEIN 71"/>
    <property type="match status" value="1"/>
</dbReference>
<proteinExistence type="predicted"/>
<gene>
    <name evidence="1" type="ORF">METZ01_LOCUS372198</name>
</gene>
<dbReference type="AlphaFoldDB" id="A0A382TB43"/>
<dbReference type="InterPro" id="IPR053040">
    <property type="entry name" value="LRR-containing_protein_71"/>
</dbReference>
<dbReference type="SUPFAM" id="SSF52047">
    <property type="entry name" value="RNI-like"/>
    <property type="match status" value="1"/>
</dbReference>
<name>A0A382TB43_9ZZZZ</name>
<evidence type="ECO:0000313" key="1">
    <source>
        <dbReference type="EMBL" id="SVD19344.1"/>
    </source>
</evidence>
<dbReference type="Gene3D" id="3.80.10.10">
    <property type="entry name" value="Ribonuclease Inhibitor"/>
    <property type="match status" value="1"/>
</dbReference>
<dbReference type="SMART" id="SM00368">
    <property type="entry name" value="LRR_RI"/>
    <property type="match status" value="3"/>
</dbReference>
<dbReference type="PANTHER" id="PTHR46984:SF1">
    <property type="entry name" value="LEUCINE-RICH REPEAT-CONTAINING PROTEIN 71"/>
    <property type="match status" value="1"/>
</dbReference>
<dbReference type="InterPro" id="IPR032675">
    <property type="entry name" value="LRR_dom_sf"/>
</dbReference>
<sequence length="124" mass="13319">MSKRIDDLIKENSSPNGEIINLREKYLGLRGIMEVASNPVLKNVKELILPGNQCADEGAEAIAQSPYLENLESLNLNHNEIGDEGAIAIANSDKLPKLTSLSMFGNVIGDVGAKAFAQSPISKK</sequence>
<dbReference type="EMBL" id="UINC01135291">
    <property type="protein sequence ID" value="SVD19344.1"/>
    <property type="molecule type" value="Genomic_DNA"/>
</dbReference>
<organism evidence="1">
    <name type="scientific">marine metagenome</name>
    <dbReference type="NCBI Taxonomy" id="408172"/>
    <lineage>
        <taxon>unclassified sequences</taxon>
        <taxon>metagenomes</taxon>
        <taxon>ecological metagenomes</taxon>
    </lineage>
</organism>
<protein>
    <submittedName>
        <fullName evidence="1">Uncharacterized protein</fullName>
    </submittedName>
</protein>
<dbReference type="InterPro" id="IPR001611">
    <property type="entry name" value="Leu-rich_rpt"/>
</dbReference>
<feature type="non-terminal residue" evidence="1">
    <location>
        <position position="124"/>
    </location>
</feature>
<dbReference type="Pfam" id="PF13516">
    <property type="entry name" value="LRR_6"/>
    <property type="match status" value="3"/>
</dbReference>
<reference evidence="1" key="1">
    <citation type="submission" date="2018-05" db="EMBL/GenBank/DDBJ databases">
        <authorList>
            <person name="Lanie J.A."/>
            <person name="Ng W.-L."/>
            <person name="Kazmierczak K.M."/>
            <person name="Andrzejewski T.M."/>
            <person name="Davidsen T.M."/>
            <person name="Wayne K.J."/>
            <person name="Tettelin H."/>
            <person name="Glass J.I."/>
            <person name="Rusch D."/>
            <person name="Podicherti R."/>
            <person name="Tsui H.-C.T."/>
            <person name="Winkler M.E."/>
        </authorList>
    </citation>
    <scope>NUCLEOTIDE SEQUENCE</scope>
</reference>